<reference evidence="3" key="3">
    <citation type="submission" date="2016-02" db="EMBL/GenBank/DDBJ databases">
        <authorList>
            <person name="Teng J.L."/>
            <person name="Yang Y."/>
            <person name="Huang Y."/>
            <person name="Guo F."/>
            <person name="Wei W."/>
            <person name="Chen J.H."/>
            <person name="Wong S.Y."/>
            <person name="Lau S.K."/>
            <person name="Woo P.C."/>
        </authorList>
    </citation>
    <scope>NUCLEOTIDE SEQUENCE</scope>
    <source>
        <strain evidence="3">JCM 15929</strain>
    </source>
</reference>
<gene>
    <name evidence="3" type="ORF">AXK60_16545</name>
    <name evidence="2" type="ORF">AXK61_20550</name>
</gene>
<reference evidence="4" key="2">
    <citation type="submission" date="2016-02" db="EMBL/GenBank/DDBJ databases">
        <authorList>
            <person name="Wen L."/>
            <person name="He K."/>
            <person name="Yang H."/>
        </authorList>
    </citation>
    <scope>NUCLEOTIDE SEQUENCE [LARGE SCALE GENOMIC DNA]</scope>
    <source>
        <strain evidence="4">JCM 15929</strain>
    </source>
</reference>
<dbReference type="Proteomes" id="UP000070409">
    <property type="component" value="Unassembled WGS sequence"/>
</dbReference>
<dbReference type="STRING" id="239498.AXK60_16545"/>
<dbReference type="AlphaFoldDB" id="A0A137ZZ05"/>
<dbReference type="PROSITE" id="PS51729">
    <property type="entry name" value="GNAT_YJDJ"/>
    <property type="match status" value="1"/>
</dbReference>
<dbReference type="OrthoDB" id="5405911at2"/>
<dbReference type="Pfam" id="PF14542">
    <property type="entry name" value="Acetyltransf_CG"/>
    <property type="match status" value="1"/>
</dbReference>
<dbReference type="InterPro" id="IPR031165">
    <property type="entry name" value="GNAT_YJDJ"/>
</dbReference>
<dbReference type="Proteomes" id="UP000070258">
    <property type="component" value="Unassembled WGS sequence"/>
</dbReference>
<feature type="domain" description="N-acetyltransferase" evidence="1">
    <location>
        <begin position="7"/>
        <end position="93"/>
    </location>
</feature>
<accession>A0A137ZZ05</accession>
<sequence length="98" mass="10821">MADVTVTHSPERERYVLTVDGEQAGYLDYVDEVDVRLLTHTVVHETHAGNGYAAVLTKAALDDVRDSGKRARAVCSYVAKYAEKHPEYADVVEVAADR</sequence>
<dbReference type="EMBL" id="LSRE01000014">
    <property type="protein sequence ID" value="KXO97961.1"/>
    <property type="molecule type" value="Genomic_DNA"/>
</dbReference>
<dbReference type="RefSeq" id="WP_068574209.1">
    <property type="nucleotide sequence ID" value="NZ_LSRE01000014.1"/>
</dbReference>
<protein>
    <submittedName>
        <fullName evidence="3">Acetyltransferase</fullName>
    </submittedName>
</protein>
<dbReference type="PANTHER" id="PTHR31435">
    <property type="entry name" value="PROTEIN NATD1"/>
    <property type="match status" value="1"/>
</dbReference>
<evidence type="ECO:0000313" key="3">
    <source>
        <dbReference type="EMBL" id="KXP03433.1"/>
    </source>
</evidence>
<organism evidence="3 4">
    <name type="scientific">Tsukamurella pseudospumae</name>
    <dbReference type="NCBI Taxonomy" id="239498"/>
    <lineage>
        <taxon>Bacteria</taxon>
        <taxon>Bacillati</taxon>
        <taxon>Actinomycetota</taxon>
        <taxon>Actinomycetes</taxon>
        <taxon>Mycobacteriales</taxon>
        <taxon>Tsukamurellaceae</taxon>
        <taxon>Tsukamurella</taxon>
    </lineage>
</organism>
<name>A0A137ZZ05_9ACTN</name>
<reference evidence="2 5" key="1">
    <citation type="submission" date="2016-02" db="EMBL/GenBank/DDBJ databases">
        <authorList>
            <person name="Teng J.L."/>
            <person name="Tang Y."/>
            <person name="Huang Y."/>
            <person name="Guo F."/>
            <person name="Wei W."/>
            <person name="Chen J.H."/>
            <person name="Wong S.Y."/>
            <person name="Lau S.K."/>
            <person name="Woo P.C."/>
        </authorList>
    </citation>
    <scope>NUCLEOTIDE SEQUENCE [LARGE SCALE GENOMIC DNA]</scope>
    <source>
        <strain evidence="2 5">JCM 13375</strain>
    </source>
</reference>
<dbReference type="Gene3D" id="3.40.630.30">
    <property type="match status" value="1"/>
</dbReference>
<evidence type="ECO:0000313" key="2">
    <source>
        <dbReference type="EMBL" id="KXO97961.1"/>
    </source>
</evidence>
<proteinExistence type="predicted"/>
<keyword evidence="5" id="KW-1185">Reference proteome</keyword>
<comment type="caution">
    <text evidence="3">The sequence shown here is derived from an EMBL/GenBank/DDBJ whole genome shotgun (WGS) entry which is preliminary data.</text>
</comment>
<evidence type="ECO:0000313" key="5">
    <source>
        <dbReference type="Proteomes" id="UP000070409"/>
    </source>
</evidence>
<evidence type="ECO:0000313" key="4">
    <source>
        <dbReference type="Proteomes" id="UP000070258"/>
    </source>
</evidence>
<dbReference type="SUPFAM" id="SSF55729">
    <property type="entry name" value="Acyl-CoA N-acyltransferases (Nat)"/>
    <property type="match status" value="1"/>
</dbReference>
<dbReference type="InterPro" id="IPR016181">
    <property type="entry name" value="Acyl_CoA_acyltransferase"/>
</dbReference>
<dbReference type="InterPro" id="IPR045057">
    <property type="entry name" value="Gcn5-rel_NAT"/>
</dbReference>
<evidence type="ECO:0000259" key="1">
    <source>
        <dbReference type="PROSITE" id="PS51729"/>
    </source>
</evidence>
<dbReference type="EMBL" id="LSRF01000058">
    <property type="protein sequence ID" value="KXP03433.1"/>
    <property type="molecule type" value="Genomic_DNA"/>
</dbReference>
<dbReference type="PANTHER" id="PTHR31435:SF10">
    <property type="entry name" value="BSR4717 PROTEIN"/>
    <property type="match status" value="1"/>
</dbReference>